<dbReference type="InterPro" id="IPR007016">
    <property type="entry name" value="O-antigen_ligase-rel_domated"/>
</dbReference>
<organism evidence="7 8">
    <name type="scientific">Deinococcus lacus</name>
    <dbReference type="NCBI Taxonomy" id="392561"/>
    <lineage>
        <taxon>Bacteria</taxon>
        <taxon>Thermotogati</taxon>
        <taxon>Deinococcota</taxon>
        <taxon>Deinococci</taxon>
        <taxon>Deinococcales</taxon>
        <taxon>Deinococcaceae</taxon>
        <taxon>Deinococcus</taxon>
    </lineage>
</organism>
<sequence>MLGRLFRVPGTWLAGLCATLFPLLLAYAELLSAPVVAALLGLLVIAVSPLFLFQIFPLASLFYRPLVSAGGFNLTLSDVLLSGILFSLLFLKRRPVDSLTRRVILVLGLSSLALPVFSFIGSLSLWSDLKVNLTAFLIYVKRFAEYAALLLVIFYLPRPKSMAGNVIILTASITVATLTALIPSLNNALISAENVQNFGDRRVGLLLNPNIASDFALLFINLGVSLIVFGRGLIRGWVAAGTAMIVPALLLMALSGSRAIIFALVASLLFWVVKRIQNPRFLLGVVAALAVAGGALVANPDNTLTQRWQEFSTQGFKERNVADRLESQSIGLRIYQENPLFGIGGGTLEKVSPRFGKYIVGTDSQYVDPLIDAGIFGLLALLISLACFAWYGLRRGGVFGNALAVNVLGMAVAGLSGYTFFSPFIASYIWFLLLLTHLEFLYRSPDQAAEGELAHVR</sequence>
<keyword evidence="7" id="KW-0436">Ligase</keyword>
<comment type="caution">
    <text evidence="7">The sequence shown here is derived from an EMBL/GenBank/DDBJ whole genome shotgun (WGS) entry which is preliminary data.</text>
</comment>
<proteinExistence type="predicted"/>
<keyword evidence="2 5" id="KW-0812">Transmembrane</keyword>
<feature type="transmembrane region" description="Helical" evidence="5">
    <location>
        <begin position="35"/>
        <end position="59"/>
    </location>
</feature>
<keyword evidence="4 5" id="KW-0472">Membrane</keyword>
<dbReference type="PANTHER" id="PTHR37422">
    <property type="entry name" value="TEICHURONIC ACID BIOSYNTHESIS PROTEIN TUAE"/>
    <property type="match status" value="1"/>
</dbReference>
<name>A0ABW1YEL2_9DEIO</name>
<comment type="subcellular location">
    <subcellularLocation>
        <location evidence="1">Membrane</location>
        <topology evidence="1">Multi-pass membrane protein</topology>
    </subcellularLocation>
</comment>
<feature type="domain" description="O-antigen ligase-related" evidence="6">
    <location>
        <begin position="244"/>
        <end position="382"/>
    </location>
</feature>
<dbReference type="InterPro" id="IPR051533">
    <property type="entry name" value="WaaL-like"/>
</dbReference>
<feature type="transmembrane region" description="Helical" evidence="5">
    <location>
        <begin position="71"/>
        <end position="91"/>
    </location>
</feature>
<feature type="transmembrane region" description="Helical" evidence="5">
    <location>
        <begin position="163"/>
        <end position="185"/>
    </location>
</feature>
<feature type="transmembrane region" description="Helical" evidence="5">
    <location>
        <begin position="236"/>
        <end position="253"/>
    </location>
</feature>
<dbReference type="Proteomes" id="UP001596297">
    <property type="component" value="Unassembled WGS sequence"/>
</dbReference>
<evidence type="ECO:0000259" key="6">
    <source>
        <dbReference type="Pfam" id="PF04932"/>
    </source>
</evidence>
<dbReference type="RefSeq" id="WP_380083871.1">
    <property type="nucleotide sequence ID" value="NZ_JBHSWD010000002.1"/>
</dbReference>
<reference evidence="8" key="1">
    <citation type="journal article" date="2019" name="Int. J. Syst. Evol. Microbiol.">
        <title>The Global Catalogue of Microorganisms (GCM) 10K type strain sequencing project: providing services to taxonomists for standard genome sequencing and annotation.</title>
        <authorList>
            <consortium name="The Broad Institute Genomics Platform"/>
            <consortium name="The Broad Institute Genome Sequencing Center for Infectious Disease"/>
            <person name="Wu L."/>
            <person name="Ma J."/>
        </authorList>
    </citation>
    <scope>NUCLEOTIDE SEQUENCE [LARGE SCALE GENOMIC DNA]</scope>
    <source>
        <strain evidence="8">CGMCC 1.15772</strain>
    </source>
</reference>
<evidence type="ECO:0000313" key="7">
    <source>
        <dbReference type="EMBL" id="MFC6592749.1"/>
    </source>
</evidence>
<feature type="transmembrane region" description="Helical" evidence="5">
    <location>
        <begin position="103"/>
        <end position="127"/>
    </location>
</feature>
<protein>
    <submittedName>
        <fullName evidence="7">O-antigen ligase family protein</fullName>
    </submittedName>
</protein>
<dbReference type="EMBL" id="JBHSWD010000002">
    <property type="protein sequence ID" value="MFC6592749.1"/>
    <property type="molecule type" value="Genomic_DNA"/>
</dbReference>
<feature type="transmembrane region" description="Helical" evidence="5">
    <location>
        <begin position="373"/>
        <end position="391"/>
    </location>
</feature>
<evidence type="ECO:0000256" key="2">
    <source>
        <dbReference type="ARBA" id="ARBA00022692"/>
    </source>
</evidence>
<evidence type="ECO:0000313" key="8">
    <source>
        <dbReference type="Proteomes" id="UP001596297"/>
    </source>
</evidence>
<gene>
    <name evidence="7" type="ORF">ACFP81_12590</name>
</gene>
<dbReference type="Pfam" id="PF04932">
    <property type="entry name" value="Wzy_C"/>
    <property type="match status" value="1"/>
</dbReference>
<feature type="transmembrane region" description="Helical" evidence="5">
    <location>
        <begin position="205"/>
        <end position="229"/>
    </location>
</feature>
<feature type="transmembrane region" description="Helical" evidence="5">
    <location>
        <begin position="12"/>
        <end position="28"/>
    </location>
</feature>
<evidence type="ECO:0000256" key="4">
    <source>
        <dbReference type="ARBA" id="ARBA00023136"/>
    </source>
</evidence>
<keyword evidence="3 5" id="KW-1133">Transmembrane helix</keyword>
<feature type="transmembrane region" description="Helical" evidence="5">
    <location>
        <begin position="398"/>
        <end position="418"/>
    </location>
</feature>
<feature type="transmembrane region" description="Helical" evidence="5">
    <location>
        <begin position="281"/>
        <end position="298"/>
    </location>
</feature>
<evidence type="ECO:0000256" key="1">
    <source>
        <dbReference type="ARBA" id="ARBA00004141"/>
    </source>
</evidence>
<keyword evidence="8" id="KW-1185">Reference proteome</keyword>
<dbReference type="PANTHER" id="PTHR37422:SF13">
    <property type="entry name" value="LIPOPOLYSACCHARIDE BIOSYNTHESIS PROTEIN PA4999-RELATED"/>
    <property type="match status" value="1"/>
</dbReference>
<accession>A0ABW1YEL2</accession>
<feature type="transmembrane region" description="Helical" evidence="5">
    <location>
        <begin position="259"/>
        <end position="274"/>
    </location>
</feature>
<evidence type="ECO:0000256" key="5">
    <source>
        <dbReference type="SAM" id="Phobius"/>
    </source>
</evidence>
<evidence type="ECO:0000256" key="3">
    <source>
        <dbReference type="ARBA" id="ARBA00022989"/>
    </source>
</evidence>
<dbReference type="GO" id="GO:0016874">
    <property type="term" value="F:ligase activity"/>
    <property type="evidence" value="ECO:0007669"/>
    <property type="project" value="UniProtKB-KW"/>
</dbReference>
<feature type="transmembrane region" description="Helical" evidence="5">
    <location>
        <begin position="424"/>
        <end position="442"/>
    </location>
</feature>
<feature type="transmembrane region" description="Helical" evidence="5">
    <location>
        <begin position="133"/>
        <end position="156"/>
    </location>
</feature>